<organism evidence="2 3">
    <name type="scientific">Actinomycetospora atypica</name>
    <dbReference type="NCBI Taxonomy" id="1290095"/>
    <lineage>
        <taxon>Bacteria</taxon>
        <taxon>Bacillati</taxon>
        <taxon>Actinomycetota</taxon>
        <taxon>Actinomycetes</taxon>
        <taxon>Pseudonocardiales</taxon>
        <taxon>Pseudonocardiaceae</taxon>
        <taxon>Actinomycetospora</taxon>
    </lineage>
</organism>
<comment type="caution">
    <text evidence="2">The sequence shown here is derived from an EMBL/GenBank/DDBJ whole genome shotgun (WGS) entry which is preliminary data.</text>
</comment>
<evidence type="ECO:0000256" key="1">
    <source>
        <dbReference type="SAM" id="Phobius"/>
    </source>
</evidence>
<reference evidence="3" key="1">
    <citation type="journal article" date="2019" name="Int. J. Syst. Evol. Microbiol.">
        <title>The Global Catalogue of Microorganisms (GCM) 10K type strain sequencing project: providing services to taxonomists for standard genome sequencing and annotation.</title>
        <authorList>
            <consortium name="The Broad Institute Genomics Platform"/>
            <consortium name="The Broad Institute Genome Sequencing Center for Infectious Disease"/>
            <person name="Wu L."/>
            <person name="Ma J."/>
        </authorList>
    </citation>
    <scope>NUCLEOTIDE SEQUENCE [LARGE SCALE GENOMIC DNA]</scope>
    <source>
        <strain evidence="3">CGMCC 4.7093</strain>
    </source>
</reference>
<keyword evidence="1" id="KW-0472">Membrane</keyword>
<keyword evidence="3" id="KW-1185">Reference proteome</keyword>
<dbReference type="RefSeq" id="WP_378034072.1">
    <property type="nucleotide sequence ID" value="NZ_JBHSIV010000001.1"/>
</dbReference>
<accession>A0ABV9YH83</accession>
<keyword evidence="1" id="KW-1133">Transmembrane helix</keyword>
<protein>
    <submittedName>
        <fullName evidence="2">Uncharacterized protein</fullName>
    </submittedName>
</protein>
<name>A0ABV9YH83_9PSEU</name>
<feature type="transmembrane region" description="Helical" evidence="1">
    <location>
        <begin position="26"/>
        <end position="42"/>
    </location>
</feature>
<dbReference type="Proteomes" id="UP001595947">
    <property type="component" value="Unassembled WGS sequence"/>
</dbReference>
<sequence>MIGGLFSILAFTDASAATGSMVANIVYLVATVVALVLVLPALRARRAGASTAVA</sequence>
<dbReference type="EMBL" id="JBHSIV010000001">
    <property type="protein sequence ID" value="MFC5060719.1"/>
    <property type="molecule type" value="Genomic_DNA"/>
</dbReference>
<proteinExistence type="predicted"/>
<evidence type="ECO:0000313" key="2">
    <source>
        <dbReference type="EMBL" id="MFC5060719.1"/>
    </source>
</evidence>
<evidence type="ECO:0000313" key="3">
    <source>
        <dbReference type="Proteomes" id="UP001595947"/>
    </source>
</evidence>
<keyword evidence="1" id="KW-0812">Transmembrane</keyword>
<gene>
    <name evidence="2" type="ORF">ACFPBZ_00735</name>
</gene>